<proteinExistence type="predicted"/>
<evidence type="ECO:0000256" key="1">
    <source>
        <dbReference type="ARBA" id="ARBA00022801"/>
    </source>
</evidence>
<keyword evidence="3" id="KW-0443">Lipid metabolism</keyword>
<feature type="domain" description="PNPLA" evidence="5">
    <location>
        <begin position="46"/>
        <end position="241"/>
    </location>
</feature>
<evidence type="ECO:0000313" key="6">
    <source>
        <dbReference type="EMBL" id="TRM59218.1"/>
    </source>
</evidence>
<dbReference type="Pfam" id="PF01734">
    <property type="entry name" value="Patatin"/>
    <property type="match status" value="1"/>
</dbReference>
<dbReference type="PANTHER" id="PTHR24185:SF1">
    <property type="entry name" value="CALCIUM-INDEPENDENT PHOSPHOLIPASE A2-GAMMA"/>
    <property type="match status" value="1"/>
</dbReference>
<gene>
    <name evidence="6" type="ORF">BD626DRAFT_508632</name>
</gene>
<reference evidence="6 7" key="1">
    <citation type="journal article" date="2019" name="New Phytol.">
        <title>Comparative genomics reveals unique wood-decay strategies and fruiting body development in the Schizophyllaceae.</title>
        <authorList>
            <person name="Almasi E."/>
            <person name="Sahu N."/>
            <person name="Krizsan K."/>
            <person name="Balint B."/>
            <person name="Kovacs G.M."/>
            <person name="Kiss B."/>
            <person name="Cseklye J."/>
            <person name="Drula E."/>
            <person name="Henrissat B."/>
            <person name="Nagy I."/>
            <person name="Chovatia M."/>
            <person name="Adam C."/>
            <person name="LaButti K."/>
            <person name="Lipzen A."/>
            <person name="Riley R."/>
            <person name="Grigoriev I.V."/>
            <person name="Nagy L.G."/>
        </authorList>
    </citation>
    <scope>NUCLEOTIDE SEQUENCE [LARGE SCALE GENOMIC DNA]</scope>
    <source>
        <strain evidence="6 7">NL-1724</strain>
    </source>
</reference>
<dbReference type="OrthoDB" id="630895at2759"/>
<dbReference type="AlphaFoldDB" id="A0A550C363"/>
<comment type="caution">
    <text evidence="4">Lacks conserved residue(s) required for the propagation of feature annotation.</text>
</comment>
<dbReference type="InterPro" id="IPR016035">
    <property type="entry name" value="Acyl_Trfase/lysoPLipase"/>
</dbReference>
<accession>A0A550C363</accession>
<dbReference type="PROSITE" id="PS51635">
    <property type="entry name" value="PNPLA"/>
    <property type="match status" value="1"/>
</dbReference>
<dbReference type="Proteomes" id="UP000320762">
    <property type="component" value="Unassembled WGS sequence"/>
</dbReference>
<dbReference type="InterPro" id="IPR002641">
    <property type="entry name" value="PNPLA_dom"/>
</dbReference>
<dbReference type="GO" id="GO:0019369">
    <property type="term" value="P:arachidonate metabolic process"/>
    <property type="evidence" value="ECO:0007669"/>
    <property type="project" value="TreeGrafter"/>
</dbReference>
<keyword evidence="2" id="KW-0442">Lipid degradation</keyword>
<dbReference type="STRING" id="97359.A0A550C363"/>
<sequence>MPYMATRTSSSTSPGSDKTFAERQAAALHELRGLHFVRPKPGLRLLAFDDGGARGLSMLLLLRNMLRDVEKLSQEPGLPCQYFDLIAGSGTGGFIALLLGRLRLSMNDAIQCYMRVVERVFMRTKAGGNFRVTPFEEVLKEIMDRFGDGDDTQMIGERGPRCRTFVCVREDDSSGSIKPQKLRTYAHPAEPPYQCTFLEAVRATMGNPALFKPPVISNDNGTTTTFLDAGDDHYNPVYDLYDEAMSLFPSRNVAYLVSFGPGRASTIDLNPPKGILQQPRLPPICLSTMHHLADRCDATSDAFIRDNPELQRVYYRFTHDQGSVDGKMAKWEQVEALKEFLRPYLFAVEDRAFELVGKLMDERETALKASRRGR</sequence>
<dbReference type="GO" id="GO:0016020">
    <property type="term" value="C:membrane"/>
    <property type="evidence" value="ECO:0007669"/>
    <property type="project" value="TreeGrafter"/>
</dbReference>
<dbReference type="PANTHER" id="PTHR24185">
    <property type="entry name" value="CALCIUM-INDEPENDENT PHOSPHOLIPASE A2-GAMMA"/>
    <property type="match status" value="1"/>
</dbReference>
<comment type="caution">
    <text evidence="6">The sequence shown here is derived from an EMBL/GenBank/DDBJ whole genome shotgun (WGS) entry which is preliminary data.</text>
</comment>
<dbReference type="GO" id="GO:0046486">
    <property type="term" value="P:glycerolipid metabolic process"/>
    <property type="evidence" value="ECO:0007669"/>
    <property type="project" value="UniProtKB-ARBA"/>
</dbReference>
<evidence type="ECO:0000256" key="2">
    <source>
        <dbReference type="ARBA" id="ARBA00022963"/>
    </source>
</evidence>
<dbReference type="GO" id="GO:0016740">
    <property type="term" value="F:transferase activity"/>
    <property type="evidence" value="ECO:0007669"/>
    <property type="project" value="UniProtKB-KW"/>
</dbReference>
<keyword evidence="1 6" id="KW-0378">Hydrolase</keyword>
<dbReference type="Gene3D" id="3.40.1090.10">
    <property type="entry name" value="Cytosolic phospholipase A2 catalytic domain"/>
    <property type="match status" value="1"/>
</dbReference>
<evidence type="ECO:0000256" key="3">
    <source>
        <dbReference type="ARBA" id="ARBA00023098"/>
    </source>
</evidence>
<evidence type="ECO:0000256" key="4">
    <source>
        <dbReference type="PROSITE-ProRule" id="PRU01161"/>
    </source>
</evidence>
<protein>
    <submittedName>
        <fullName evidence="6">Acyl transferase/acyl hydrolase/lysophospholipase</fullName>
    </submittedName>
</protein>
<keyword evidence="6" id="KW-0808">Transferase</keyword>
<dbReference type="SUPFAM" id="SSF52151">
    <property type="entry name" value="FabD/lysophospholipase-like"/>
    <property type="match status" value="1"/>
</dbReference>
<dbReference type="GO" id="GO:0047499">
    <property type="term" value="F:calcium-independent phospholipase A2 activity"/>
    <property type="evidence" value="ECO:0007669"/>
    <property type="project" value="TreeGrafter"/>
</dbReference>
<name>A0A550C363_9AGAR</name>
<dbReference type="GO" id="GO:0016042">
    <property type="term" value="P:lipid catabolic process"/>
    <property type="evidence" value="ECO:0007669"/>
    <property type="project" value="UniProtKB-KW"/>
</dbReference>
<evidence type="ECO:0000313" key="7">
    <source>
        <dbReference type="Proteomes" id="UP000320762"/>
    </source>
</evidence>
<dbReference type="EMBL" id="VDMD01000029">
    <property type="protein sequence ID" value="TRM59218.1"/>
    <property type="molecule type" value="Genomic_DNA"/>
</dbReference>
<evidence type="ECO:0000259" key="5">
    <source>
        <dbReference type="PROSITE" id="PS51635"/>
    </source>
</evidence>
<organism evidence="6 7">
    <name type="scientific">Schizophyllum amplum</name>
    <dbReference type="NCBI Taxonomy" id="97359"/>
    <lineage>
        <taxon>Eukaryota</taxon>
        <taxon>Fungi</taxon>
        <taxon>Dikarya</taxon>
        <taxon>Basidiomycota</taxon>
        <taxon>Agaricomycotina</taxon>
        <taxon>Agaricomycetes</taxon>
        <taxon>Agaricomycetidae</taxon>
        <taxon>Agaricales</taxon>
        <taxon>Schizophyllaceae</taxon>
        <taxon>Schizophyllum</taxon>
    </lineage>
</organism>
<keyword evidence="7" id="KW-1185">Reference proteome</keyword>